<gene>
    <name evidence="2" type="ORF">PFISCL1PPCAC_11644</name>
</gene>
<feature type="non-terminal residue" evidence="2">
    <location>
        <position position="89"/>
    </location>
</feature>
<keyword evidence="1" id="KW-0472">Membrane</keyword>
<comment type="caution">
    <text evidence="2">The sequence shown here is derived from an EMBL/GenBank/DDBJ whole genome shotgun (WGS) entry which is preliminary data.</text>
</comment>
<name>A0AAV5VKT5_9BILA</name>
<dbReference type="AlphaFoldDB" id="A0AAV5VKT5"/>
<sequence>RSSKHSRRVSCRNNRPRSVAGRLKSLIDPKYLLVYLLISGVVLASLLISAVVTDEFEGRQEALTIEYFGLHSAIDYVSLVVNSVGRYFV</sequence>
<evidence type="ECO:0000256" key="1">
    <source>
        <dbReference type="SAM" id="Phobius"/>
    </source>
</evidence>
<proteinExistence type="predicted"/>
<dbReference type="EMBL" id="BTSY01000003">
    <property type="protein sequence ID" value="GMT20347.1"/>
    <property type="molecule type" value="Genomic_DNA"/>
</dbReference>
<feature type="non-terminal residue" evidence="2">
    <location>
        <position position="1"/>
    </location>
</feature>
<evidence type="ECO:0000313" key="3">
    <source>
        <dbReference type="Proteomes" id="UP001432322"/>
    </source>
</evidence>
<feature type="transmembrane region" description="Helical" evidence="1">
    <location>
        <begin position="32"/>
        <end position="52"/>
    </location>
</feature>
<keyword evidence="1" id="KW-1133">Transmembrane helix</keyword>
<keyword evidence="1" id="KW-0812">Transmembrane</keyword>
<reference evidence="2" key="1">
    <citation type="submission" date="2023-10" db="EMBL/GenBank/DDBJ databases">
        <title>Genome assembly of Pristionchus species.</title>
        <authorList>
            <person name="Yoshida K."/>
            <person name="Sommer R.J."/>
        </authorList>
    </citation>
    <scope>NUCLEOTIDE SEQUENCE</scope>
    <source>
        <strain evidence="2">RS5133</strain>
    </source>
</reference>
<evidence type="ECO:0000313" key="2">
    <source>
        <dbReference type="EMBL" id="GMT20347.1"/>
    </source>
</evidence>
<keyword evidence="3" id="KW-1185">Reference proteome</keyword>
<organism evidence="2 3">
    <name type="scientific">Pristionchus fissidentatus</name>
    <dbReference type="NCBI Taxonomy" id="1538716"/>
    <lineage>
        <taxon>Eukaryota</taxon>
        <taxon>Metazoa</taxon>
        <taxon>Ecdysozoa</taxon>
        <taxon>Nematoda</taxon>
        <taxon>Chromadorea</taxon>
        <taxon>Rhabditida</taxon>
        <taxon>Rhabditina</taxon>
        <taxon>Diplogasteromorpha</taxon>
        <taxon>Diplogasteroidea</taxon>
        <taxon>Neodiplogasteridae</taxon>
        <taxon>Pristionchus</taxon>
    </lineage>
</organism>
<accession>A0AAV5VKT5</accession>
<protein>
    <submittedName>
        <fullName evidence="2">Uncharacterized protein</fullName>
    </submittedName>
</protein>
<dbReference type="Proteomes" id="UP001432322">
    <property type="component" value="Unassembled WGS sequence"/>
</dbReference>